<sequence>MPQPDLAALGNWLHSWVQPSGAIHGFHNHPVWGCNPYRWADFTAGHTTWASPFIAGLAEAHAQRPDPRARELIGRLVDFQTSSFLPDGQYDHIGFNAGEICKKGLIHNAVPNLSLGLTALHARDWLPPARLDAIRAAILRNMETGCLPYGRHGRPDETSVANQDYARIWGKLLFFRAFDDRRWYDSTREDIEFMLARFHLRGMPDADSAGTLRVLGLPDLLEPSEYYGLMICPLLLAAEIYGEERYIEEAGRLCRHVARSHWLDARGFTRCHRMWYKVNGRWQLNRGPMLIAGMGDSLEGIQRYVRLHPDAELEAFLTACDRTYAGYQHPRGFLVSSTDWQSEVDVAPSTGWQSHDFRHLVHRHGVAADFWDRFFTPDDRIAVLLGDQCLWLERGPHWAIGDYLWQNVFDLVGRKDRVRFGPNLPDWVDGGWHAPADYAMPGRPVFLKADDHIALWQGSTDNLAVTSIAQLPYVPGPALAR</sequence>
<accession>A0A8F9TW63</accession>
<dbReference type="KEGG" id="ole:K0B96_01055"/>
<dbReference type="EMBL" id="CP080507">
    <property type="protein sequence ID" value="QYM79235.1"/>
    <property type="molecule type" value="Genomic_DNA"/>
</dbReference>
<dbReference type="AlphaFoldDB" id="A0A8F9TW63"/>
<organism evidence="1 2">
    <name type="scientific">Horticoccus luteus</name>
    <dbReference type="NCBI Taxonomy" id="2862869"/>
    <lineage>
        <taxon>Bacteria</taxon>
        <taxon>Pseudomonadati</taxon>
        <taxon>Verrucomicrobiota</taxon>
        <taxon>Opitutia</taxon>
        <taxon>Opitutales</taxon>
        <taxon>Opitutaceae</taxon>
        <taxon>Horticoccus</taxon>
    </lineage>
</organism>
<proteinExistence type="predicted"/>
<dbReference type="Proteomes" id="UP000825051">
    <property type="component" value="Chromosome"/>
</dbReference>
<keyword evidence="2" id="KW-1185">Reference proteome</keyword>
<gene>
    <name evidence="1" type="ORF">K0B96_01055</name>
</gene>
<reference evidence="1" key="1">
    <citation type="submission" date="2021-08" db="EMBL/GenBank/DDBJ databases">
        <title>Genome of a novel bacterium of the phylum Verrucomicrobia, Oleiharenicola sp. KSB-15.</title>
        <authorList>
            <person name="Chung J.-H."/>
            <person name="Ahn J.-H."/>
            <person name="Yoon Y."/>
            <person name="Kim D.-Y."/>
            <person name="An S.-H."/>
            <person name="Park I."/>
            <person name="Yeon J."/>
        </authorList>
    </citation>
    <scope>NUCLEOTIDE SEQUENCE</scope>
    <source>
        <strain evidence="1">KSB-15</strain>
    </source>
</reference>
<evidence type="ECO:0000313" key="1">
    <source>
        <dbReference type="EMBL" id="QYM79235.1"/>
    </source>
</evidence>
<evidence type="ECO:0000313" key="2">
    <source>
        <dbReference type="Proteomes" id="UP000825051"/>
    </source>
</evidence>
<protein>
    <submittedName>
        <fullName evidence="1">Uncharacterized protein</fullName>
    </submittedName>
</protein>
<dbReference type="RefSeq" id="WP_220162843.1">
    <property type="nucleotide sequence ID" value="NZ_CP080507.1"/>
</dbReference>
<name>A0A8F9TW63_9BACT</name>